<dbReference type="InterPro" id="IPR050775">
    <property type="entry name" value="FAD-binding_Monooxygenases"/>
</dbReference>
<evidence type="ECO:0000256" key="5">
    <source>
        <dbReference type="ARBA" id="ARBA00022857"/>
    </source>
</evidence>
<keyword evidence="6" id="KW-0560">Oxidoreductase</keyword>
<evidence type="ECO:0000256" key="6">
    <source>
        <dbReference type="ARBA" id="ARBA00023002"/>
    </source>
</evidence>
<reference evidence="8 9" key="1">
    <citation type="submission" date="2017-12" db="EMBL/GenBank/DDBJ databases">
        <title>Sequencing the genomes of 1000 Actinobacteria strains.</title>
        <authorList>
            <person name="Klenk H.-P."/>
        </authorList>
    </citation>
    <scope>NUCLEOTIDE SEQUENCE [LARGE SCALE GENOMIC DNA]</scope>
    <source>
        <strain evidence="8 9">DSM 44489</strain>
    </source>
</reference>
<dbReference type="EMBL" id="PJMW01000002">
    <property type="protein sequence ID" value="PKV82183.1"/>
    <property type="molecule type" value="Genomic_DNA"/>
</dbReference>
<dbReference type="GO" id="GO:0050661">
    <property type="term" value="F:NADP binding"/>
    <property type="evidence" value="ECO:0007669"/>
    <property type="project" value="InterPro"/>
</dbReference>
<evidence type="ECO:0000313" key="8">
    <source>
        <dbReference type="EMBL" id="PKV82183.1"/>
    </source>
</evidence>
<name>A0A2N3VKP4_9NOCA</name>
<gene>
    <name evidence="8" type="ORF">ATK86_6669</name>
</gene>
<dbReference type="PANTHER" id="PTHR43098">
    <property type="entry name" value="L-ORNITHINE N(5)-MONOOXYGENASE-RELATED"/>
    <property type="match status" value="1"/>
</dbReference>
<evidence type="ECO:0000313" key="9">
    <source>
        <dbReference type="Proteomes" id="UP000233766"/>
    </source>
</evidence>
<dbReference type="AlphaFoldDB" id="A0A2N3VKP4"/>
<comment type="similarity">
    <text evidence="2">Belongs to the FAD-binding monooxygenase family.</text>
</comment>
<evidence type="ECO:0000256" key="2">
    <source>
        <dbReference type="ARBA" id="ARBA00010139"/>
    </source>
</evidence>
<protein>
    <submittedName>
        <fullName evidence="8">Cyclohexanone monooxygenase</fullName>
    </submittedName>
</protein>
<evidence type="ECO:0000256" key="4">
    <source>
        <dbReference type="ARBA" id="ARBA00022827"/>
    </source>
</evidence>
<dbReference type="PRINTS" id="PR00411">
    <property type="entry name" value="PNDRDTASEI"/>
</dbReference>
<keyword evidence="4" id="KW-0274">FAD</keyword>
<accession>A0A2N3VKP4</accession>
<dbReference type="GO" id="GO:0004499">
    <property type="term" value="F:N,N-dimethylaniline monooxygenase activity"/>
    <property type="evidence" value="ECO:0007669"/>
    <property type="project" value="InterPro"/>
</dbReference>
<keyword evidence="7 8" id="KW-0503">Monooxygenase</keyword>
<sequence length="613" mass="68956">MHTCEPTQTPEVDRDALRARYLAERDKRIRPEGQQQYVEAEAEFAEYHESDPYTPVVARPPISQDIDVAILGGGLAGLVTAARISGAGVQNFRIIEHAGDFGGAWYWNRYPGIQCDTDCYCYLPLLEEVGYIPQQKYSFGDEVFEHCQRIGKHFGLYEKALFGTLTRSMTWDASIQRWRIGTNRGDEIRARFVIMCQGPFNRPKLPGIPGIADFAGHTFHTARWDYDYTGGDLRGGLDKLADKRVAIIGTGASGVQSIPHLARSARHLTVFQRTPSYIYERGNVPTDPAWAQSLRPGWQEELRRNFHTGAFEAYGPGQHDLVCDGWTEVSRNVRDHLDRTGGWADLTPEKFMELRELLDYQAMQRVRDRVDAVVTDTATAEALKPYYRFLCKRPCFNDDYLPTFNRPNVTLVDVSGTKGVERITTGGIVADGVEHEVDCIIFASGFEITTDLDRRFGIAPFAGREGLSLYDHWAKGYRTLHGTMTNGFPNQFFTGFVQGGVTASTTAMFEQQATHIAYIIKETMARGATTVEPTAEAQEQWCTTVRESAIDNSNFQRECTPGYYNNEGEQQIRSHLGDPYWPGFYAFEDLLQAWRDTGELPGLALGTPPEPAR</sequence>
<evidence type="ECO:0000256" key="1">
    <source>
        <dbReference type="ARBA" id="ARBA00001974"/>
    </source>
</evidence>
<dbReference type="Gene3D" id="3.50.50.60">
    <property type="entry name" value="FAD/NAD(P)-binding domain"/>
    <property type="match status" value="2"/>
</dbReference>
<proteinExistence type="inferred from homology"/>
<evidence type="ECO:0000256" key="3">
    <source>
        <dbReference type="ARBA" id="ARBA00022630"/>
    </source>
</evidence>
<organism evidence="8 9">
    <name type="scientific">Nocardia fluminea</name>
    <dbReference type="NCBI Taxonomy" id="134984"/>
    <lineage>
        <taxon>Bacteria</taxon>
        <taxon>Bacillati</taxon>
        <taxon>Actinomycetota</taxon>
        <taxon>Actinomycetes</taxon>
        <taxon>Mycobacteriales</taxon>
        <taxon>Nocardiaceae</taxon>
        <taxon>Nocardia</taxon>
    </lineage>
</organism>
<dbReference type="InterPro" id="IPR036188">
    <property type="entry name" value="FAD/NAD-bd_sf"/>
</dbReference>
<keyword evidence="3" id="KW-0285">Flavoprotein</keyword>
<comment type="cofactor">
    <cofactor evidence="1">
        <name>FAD</name>
        <dbReference type="ChEBI" id="CHEBI:57692"/>
    </cofactor>
</comment>
<dbReference type="Pfam" id="PF00743">
    <property type="entry name" value="FMO-like"/>
    <property type="match status" value="1"/>
</dbReference>
<dbReference type="SUPFAM" id="SSF51905">
    <property type="entry name" value="FAD/NAD(P)-binding domain"/>
    <property type="match status" value="1"/>
</dbReference>
<dbReference type="PANTHER" id="PTHR43098:SF4">
    <property type="entry name" value="BLR3857 PROTEIN"/>
    <property type="match status" value="1"/>
</dbReference>
<dbReference type="RefSeq" id="WP_101467782.1">
    <property type="nucleotide sequence ID" value="NZ_PJMW01000002.1"/>
</dbReference>
<dbReference type="GO" id="GO:0050660">
    <property type="term" value="F:flavin adenine dinucleotide binding"/>
    <property type="evidence" value="ECO:0007669"/>
    <property type="project" value="InterPro"/>
</dbReference>
<keyword evidence="5" id="KW-0521">NADP</keyword>
<keyword evidence="9" id="KW-1185">Reference proteome</keyword>
<dbReference type="InterPro" id="IPR020946">
    <property type="entry name" value="Flavin_mOase-like"/>
</dbReference>
<dbReference type="Proteomes" id="UP000233766">
    <property type="component" value="Unassembled WGS sequence"/>
</dbReference>
<dbReference type="OrthoDB" id="5168853at2"/>
<comment type="caution">
    <text evidence="8">The sequence shown here is derived from an EMBL/GenBank/DDBJ whole genome shotgun (WGS) entry which is preliminary data.</text>
</comment>
<evidence type="ECO:0000256" key="7">
    <source>
        <dbReference type="ARBA" id="ARBA00023033"/>
    </source>
</evidence>